<accession>A0ABU6MN35</accession>
<dbReference type="RefSeq" id="WP_157090639.1">
    <property type="nucleotide sequence ID" value="NZ_JARMAB010000052.1"/>
</dbReference>
<proteinExistence type="predicted"/>
<keyword evidence="2" id="KW-1185">Reference proteome</keyword>
<protein>
    <submittedName>
        <fullName evidence="1">Uncharacterized protein</fullName>
    </submittedName>
</protein>
<gene>
    <name evidence="1" type="ORF">P4T90_24100</name>
</gene>
<organism evidence="1 2">
    <name type="scientific">Heyndrickxia acidicola</name>
    <dbReference type="NCBI Taxonomy" id="209389"/>
    <lineage>
        <taxon>Bacteria</taxon>
        <taxon>Bacillati</taxon>
        <taxon>Bacillota</taxon>
        <taxon>Bacilli</taxon>
        <taxon>Bacillales</taxon>
        <taxon>Bacillaceae</taxon>
        <taxon>Heyndrickxia</taxon>
    </lineage>
</organism>
<comment type="caution">
    <text evidence="1">The sequence shown here is derived from an EMBL/GenBank/DDBJ whole genome shotgun (WGS) entry which is preliminary data.</text>
</comment>
<sequence length="47" mass="5143">MREQNRNLIEEDLNLDIEVYDVSSTTVLETIGASVGKNSCSIVMTGP</sequence>
<dbReference type="Proteomes" id="UP001341444">
    <property type="component" value="Unassembled WGS sequence"/>
</dbReference>
<evidence type="ECO:0000313" key="2">
    <source>
        <dbReference type="Proteomes" id="UP001341444"/>
    </source>
</evidence>
<reference evidence="1 2" key="1">
    <citation type="submission" date="2023-03" db="EMBL/GenBank/DDBJ databases">
        <title>Bacillus Genome Sequencing.</title>
        <authorList>
            <person name="Dunlap C."/>
        </authorList>
    </citation>
    <scope>NUCLEOTIDE SEQUENCE [LARGE SCALE GENOMIC DNA]</scope>
    <source>
        <strain evidence="1 2">B-23453</strain>
    </source>
</reference>
<evidence type="ECO:0000313" key="1">
    <source>
        <dbReference type="EMBL" id="MED1206096.1"/>
    </source>
</evidence>
<dbReference type="EMBL" id="JARMAB010000052">
    <property type="protein sequence ID" value="MED1206096.1"/>
    <property type="molecule type" value="Genomic_DNA"/>
</dbReference>
<name>A0ABU6MN35_9BACI</name>